<dbReference type="SUPFAM" id="SSF56935">
    <property type="entry name" value="Porins"/>
    <property type="match status" value="1"/>
</dbReference>
<keyword evidence="12 21" id="KW-0675">Receptor</keyword>
<evidence type="ECO:0000256" key="15">
    <source>
        <dbReference type="PROSITE-ProRule" id="PRU10144"/>
    </source>
</evidence>
<sequence length="722" mass="78316">MFLASFRFHSSEINSMRSCKLVLLTGMIPCSSLLMTLPLQAAETMVVTAATPTETLDNATPAAEQQATLGSLGKRRLIDVPWSVQTLSDSLTRQVQAGSVKDIYRYLPSVQGDGVRPQTRGMQGSVVQNSTIDGLNVVSTTEYPAEQFQRVEVLSGMAGALYGPANPAGMFNLVSKRATDVPLRRVTVGGGTGSDANAALDLSGPLDAGDRVKYRLNLMSQDGNGYTHGSRQRNQYAGLALDFQLTDQTVLESNFSYYHFYQKGLPGSFALAKGTRFPSPLDPTKSKYGQYYAGNDDATTTGSLHIKHDFDGNWLLDVGVLRQIADRESTTVTNTLTDNNGSYTTTTANSAASRFTINSYLANLTGSVDTGWLQHDLAMGVRGFVWKNYNPRDGGTQKLGSSTLDDSPDYERPDYPDFTDRYHSATTTQHVFLLNDTLTFSPQWSLLLSGSESLFTVDNYGKSSQRSSRHDDRGTSGSASLMYKPVENLTLYTTWANSMQQGDTAPAGANNAGEVLNPYRSRQLEAGAKYAVHNDLLLTAALFQAERPFAYTNDSGDFAEDGTQKNRGLELMADGRITPALRVFGGGTWLDPRLHNTASASADGKQVVGLPRFTANMLVIYSIDALAGLDVNSNVRYVGRRATDSANDGWVGSYTTVDVGSNYRTRLFGTDTTFRLAVTNVTNRRYWTNIVPGALTGYTGAGYASAQLGAPREATASVQFDF</sequence>
<accession>A0ABD7QPN5</accession>
<keyword evidence="4 14" id="KW-1134">Transmembrane beta strand</keyword>
<dbReference type="InterPro" id="IPR036942">
    <property type="entry name" value="Beta-barrel_TonB_sf"/>
</dbReference>
<keyword evidence="8" id="KW-0408">Iron</keyword>
<keyword evidence="13 14" id="KW-0998">Cell outer membrane</keyword>
<evidence type="ECO:0000256" key="8">
    <source>
        <dbReference type="ARBA" id="ARBA00023004"/>
    </source>
</evidence>
<dbReference type="InterPro" id="IPR039426">
    <property type="entry name" value="TonB-dep_rcpt-like"/>
</dbReference>
<evidence type="ECO:0000256" key="4">
    <source>
        <dbReference type="ARBA" id="ARBA00022452"/>
    </source>
</evidence>
<dbReference type="InterPro" id="IPR012910">
    <property type="entry name" value="Plug_dom"/>
</dbReference>
<evidence type="ECO:0000256" key="6">
    <source>
        <dbReference type="ARBA" id="ARBA00022692"/>
    </source>
</evidence>
<feature type="chain" id="PRO_5044837059" evidence="18">
    <location>
        <begin position="42"/>
        <end position="722"/>
    </location>
</feature>
<dbReference type="InterPro" id="IPR037066">
    <property type="entry name" value="Plug_dom_sf"/>
</dbReference>
<evidence type="ECO:0000313" key="22">
    <source>
        <dbReference type="Proteomes" id="UP000295263"/>
    </source>
</evidence>
<dbReference type="NCBIfam" id="TIGR01783">
    <property type="entry name" value="TonB-siderophor"/>
    <property type="match status" value="1"/>
</dbReference>
<dbReference type="InterPro" id="IPR010105">
    <property type="entry name" value="TonB_sidphr_rcpt"/>
</dbReference>
<name>A0ABD7QPN5_RAOOR</name>
<dbReference type="InterPro" id="IPR010917">
    <property type="entry name" value="TonB_rcpt_CS"/>
</dbReference>
<dbReference type="GO" id="GO:0009279">
    <property type="term" value="C:cell outer membrane"/>
    <property type="evidence" value="ECO:0007669"/>
    <property type="project" value="UniProtKB-SubCell"/>
</dbReference>
<keyword evidence="11 14" id="KW-0472">Membrane</keyword>
<keyword evidence="7 18" id="KW-0732">Signal</keyword>
<dbReference type="Proteomes" id="UP000295263">
    <property type="component" value="Unassembled WGS sequence"/>
</dbReference>
<gene>
    <name evidence="21" type="ORF">EC841_101577</name>
</gene>
<dbReference type="PANTHER" id="PTHR32552">
    <property type="entry name" value="FERRICHROME IRON RECEPTOR-RELATED"/>
    <property type="match status" value="1"/>
</dbReference>
<dbReference type="PANTHER" id="PTHR32552:SF82">
    <property type="entry name" value="FCUA PROTEIN"/>
    <property type="match status" value="1"/>
</dbReference>
<dbReference type="EMBL" id="SLYQ01000001">
    <property type="protein sequence ID" value="TCQ76765.1"/>
    <property type="molecule type" value="Genomic_DNA"/>
</dbReference>
<evidence type="ECO:0000256" key="1">
    <source>
        <dbReference type="ARBA" id="ARBA00004571"/>
    </source>
</evidence>
<feature type="signal peptide" evidence="18">
    <location>
        <begin position="1"/>
        <end position="41"/>
    </location>
</feature>
<evidence type="ECO:0000256" key="5">
    <source>
        <dbReference type="ARBA" id="ARBA00022496"/>
    </source>
</evidence>
<reference evidence="21 22" key="1">
    <citation type="submission" date="2019-03" db="EMBL/GenBank/DDBJ databases">
        <title>Genomic analyses of the natural microbiome of Caenorhabditis elegans.</title>
        <authorList>
            <person name="Samuel B."/>
        </authorList>
    </citation>
    <scope>NUCLEOTIDE SEQUENCE [LARGE SCALE GENOMIC DNA]</scope>
    <source>
        <strain evidence="21 22">JUb54</strain>
    </source>
</reference>
<dbReference type="Pfam" id="PF07715">
    <property type="entry name" value="Plug"/>
    <property type="match status" value="1"/>
</dbReference>
<protein>
    <submittedName>
        <fullName evidence="21">Iron complex outermembrane receptor protein</fullName>
    </submittedName>
</protein>
<dbReference type="InterPro" id="IPR000531">
    <property type="entry name" value="Beta-barrel_TonB"/>
</dbReference>
<feature type="domain" description="TonB-dependent receptor plug" evidence="20">
    <location>
        <begin position="77"/>
        <end position="169"/>
    </location>
</feature>
<keyword evidence="5" id="KW-0410">Iron transport</keyword>
<evidence type="ECO:0000256" key="7">
    <source>
        <dbReference type="ARBA" id="ARBA00022729"/>
    </source>
</evidence>
<evidence type="ECO:0000313" key="21">
    <source>
        <dbReference type="EMBL" id="TCQ76765.1"/>
    </source>
</evidence>
<evidence type="ECO:0000259" key="20">
    <source>
        <dbReference type="Pfam" id="PF07715"/>
    </source>
</evidence>
<evidence type="ECO:0000256" key="10">
    <source>
        <dbReference type="ARBA" id="ARBA00023077"/>
    </source>
</evidence>
<evidence type="ECO:0000256" key="13">
    <source>
        <dbReference type="ARBA" id="ARBA00023237"/>
    </source>
</evidence>
<evidence type="ECO:0000256" key="2">
    <source>
        <dbReference type="ARBA" id="ARBA00009810"/>
    </source>
</evidence>
<comment type="similarity">
    <text evidence="2 14 16">Belongs to the TonB-dependent receptor family.</text>
</comment>
<dbReference type="CDD" id="cd01347">
    <property type="entry name" value="ligand_gated_channel"/>
    <property type="match status" value="1"/>
</dbReference>
<organism evidence="21 22">
    <name type="scientific">Raoultella ornithinolytica</name>
    <name type="common">Klebsiella ornithinolytica</name>
    <dbReference type="NCBI Taxonomy" id="54291"/>
    <lineage>
        <taxon>Bacteria</taxon>
        <taxon>Pseudomonadati</taxon>
        <taxon>Pseudomonadota</taxon>
        <taxon>Gammaproteobacteria</taxon>
        <taxon>Enterobacterales</taxon>
        <taxon>Enterobacteriaceae</taxon>
        <taxon>Klebsiella/Raoultella group</taxon>
        <taxon>Raoultella</taxon>
    </lineage>
</organism>
<evidence type="ECO:0000256" key="9">
    <source>
        <dbReference type="ARBA" id="ARBA00023065"/>
    </source>
</evidence>
<comment type="caution">
    <text evidence="21">The sequence shown here is derived from an EMBL/GenBank/DDBJ whole genome shotgun (WGS) entry which is preliminary data.</text>
</comment>
<keyword evidence="6 14" id="KW-0812">Transmembrane</keyword>
<feature type="domain" description="TonB-dependent receptor-like beta-barrel" evidence="19">
    <location>
        <begin position="244"/>
        <end position="681"/>
    </location>
</feature>
<dbReference type="GO" id="GO:0006826">
    <property type="term" value="P:iron ion transport"/>
    <property type="evidence" value="ECO:0007669"/>
    <property type="project" value="UniProtKB-KW"/>
</dbReference>
<keyword evidence="9" id="KW-0406">Ion transport</keyword>
<feature type="region of interest" description="Disordered" evidence="17">
    <location>
        <begin position="460"/>
        <end position="480"/>
    </location>
</feature>
<keyword evidence="3 14" id="KW-0813">Transport</keyword>
<dbReference type="PROSITE" id="PS52016">
    <property type="entry name" value="TONB_DEPENDENT_REC_3"/>
    <property type="match status" value="1"/>
</dbReference>
<evidence type="ECO:0000256" key="3">
    <source>
        <dbReference type="ARBA" id="ARBA00022448"/>
    </source>
</evidence>
<evidence type="ECO:0000256" key="12">
    <source>
        <dbReference type="ARBA" id="ARBA00023170"/>
    </source>
</evidence>
<dbReference type="Gene3D" id="2.170.130.10">
    <property type="entry name" value="TonB-dependent receptor, plug domain"/>
    <property type="match status" value="1"/>
</dbReference>
<dbReference type="PROSITE" id="PS01156">
    <property type="entry name" value="TONB_DEPENDENT_REC_2"/>
    <property type="match status" value="1"/>
</dbReference>
<keyword evidence="10 16" id="KW-0798">TonB box</keyword>
<dbReference type="Pfam" id="PF00593">
    <property type="entry name" value="TonB_dep_Rec_b-barrel"/>
    <property type="match status" value="1"/>
</dbReference>
<evidence type="ECO:0000256" key="18">
    <source>
        <dbReference type="SAM" id="SignalP"/>
    </source>
</evidence>
<evidence type="ECO:0000256" key="16">
    <source>
        <dbReference type="RuleBase" id="RU003357"/>
    </source>
</evidence>
<evidence type="ECO:0000259" key="19">
    <source>
        <dbReference type="Pfam" id="PF00593"/>
    </source>
</evidence>
<evidence type="ECO:0000256" key="17">
    <source>
        <dbReference type="SAM" id="MobiDB-lite"/>
    </source>
</evidence>
<feature type="short sequence motif" description="TonB C-terminal box" evidence="15">
    <location>
        <begin position="705"/>
        <end position="722"/>
    </location>
</feature>
<dbReference type="Gene3D" id="2.40.170.20">
    <property type="entry name" value="TonB-dependent receptor, beta-barrel domain"/>
    <property type="match status" value="1"/>
</dbReference>
<proteinExistence type="inferred from homology"/>
<dbReference type="AlphaFoldDB" id="A0ABD7QPN5"/>
<comment type="subcellular location">
    <subcellularLocation>
        <location evidence="1 14">Cell outer membrane</location>
        <topology evidence="1 14">Multi-pass membrane protein</topology>
    </subcellularLocation>
</comment>
<evidence type="ECO:0000256" key="11">
    <source>
        <dbReference type="ARBA" id="ARBA00023136"/>
    </source>
</evidence>
<evidence type="ECO:0000256" key="14">
    <source>
        <dbReference type="PROSITE-ProRule" id="PRU01360"/>
    </source>
</evidence>